<keyword evidence="2" id="KW-0815">Transposition</keyword>
<name>A0A1I0J5W6_9ACTN</name>
<dbReference type="EMBL" id="FOHX01000005">
    <property type="protein sequence ID" value="SEU04998.1"/>
    <property type="molecule type" value="Genomic_DNA"/>
</dbReference>
<comment type="similarity">
    <text evidence="1">In the C-terminal section; belongs to the transposase 35 family.</text>
</comment>
<organism evidence="8 9">
    <name type="scientific">Nonomuraea wenchangensis</name>
    <dbReference type="NCBI Taxonomy" id="568860"/>
    <lineage>
        <taxon>Bacteria</taxon>
        <taxon>Bacillati</taxon>
        <taxon>Actinomycetota</taxon>
        <taxon>Actinomycetes</taxon>
        <taxon>Streptosporangiales</taxon>
        <taxon>Streptosporangiaceae</taxon>
        <taxon>Nonomuraea</taxon>
    </lineage>
</organism>
<dbReference type="GO" id="GO:0032196">
    <property type="term" value="P:transposition"/>
    <property type="evidence" value="ECO:0007669"/>
    <property type="project" value="UniProtKB-KW"/>
</dbReference>
<feature type="domain" description="Probable transposase IS891/IS1136/IS1341" evidence="6">
    <location>
        <begin position="187"/>
        <end position="307"/>
    </location>
</feature>
<evidence type="ECO:0000256" key="2">
    <source>
        <dbReference type="ARBA" id="ARBA00022578"/>
    </source>
</evidence>
<dbReference type="GO" id="GO:0006310">
    <property type="term" value="P:DNA recombination"/>
    <property type="evidence" value="ECO:0007669"/>
    <property type="project" value="UniProtKB-KW"/>
</dbReference>
<evidence type="ECO:0000256" key="1">
    <source>
        <dbReference type="ARBA" id="ARBA00008761"/>
    </source>
</evidence>
<gene>
    <name evidence="8" type="ORF">SAMN05421811_105444</name>
</gene>
<dbReference type="STRING" id="568860.SAMN05421811_105444"/>
<accession>A0A1I0J5W6</accession>
<dbReference type="NCBIfam" id="NF040570">
    <property type="entry name" value="guided_TnpB"/>
    <property type="match status" value="1"/>
</dbReference>
<feature type="compositionally biased region" description="Polar residues" evidence="5">
    <location>
        <begin position="423"/>
        <end position="435"/>
    </location>
</feature>
<dbReference type="Pfam" id="PF07282">
    <property type="entry name" value="Cas12f1-like_TNB"/>
    <property type="match status" value="1"/>
</dbReference>
<proteinExistence type="inferred from homology"/>
<sequence length="446" mass="49078">MTPNATIAGVEGEKRVRAHVARLDLDRAQSAALESQAHCARALWNLLHEYTTFRQGRLASLKDCDEAIRTARREISWLNDLPAQAAQAVLKTYRRAWANFFDPGHPAGRPAFKGRLRSRMAVDVPQARDLRIIRINRRWGAVNLPKIGRVRFRWTKGLPGVTKGSPPGRITGARLVKDALGWHIVFRTERHVPVPAPHRGPAVGMDRGIAVPLALSTGDRLTHGPWLTDGEQARLLRLERASARRRTHRVKGAPASNREQRTYDQIAKLRAKAKRRALDWQHQTTTTLAERFSVIVVEDLRIVNMMASAAGTVEEPGRGVAQKRGLNRAIAGEAWSRTVDLLTYKTADRGGLVAKVPPHGTSRQCHRCHTTVPGSRESQARFACKNPACGWIGNADTNAARNQLHRYTTAAGRAVTGRGDSEMSGSVKRQASCPTVSPAPAPRAAA</sequence>
<evidence type="ECO:0000313" key="8">
    <source>
        <dbReference type="EMBL" id="SEU04998.1"/>
    </source>
</evidence>
<evidence type="ECO:0000256" key="4">
    <source>
        <dbReference type="ARBA" id="ARBA00023172"/>
    </source>
</evidence>
<dbReference type="InterPro" id="IPR010095">
    <property type="entry name" value="Cas12f1-like_TNB"/>
</dbReference>
<evidence type="ECO:0000259" key="7">
    <source>
        <dbReference type="Pfam" id="PF07282"/>
    </source>
</evidence>
<evidence type="ECO:0000313" key="9">
    <source>
        <dbReference type="Proteomes" id="UP000199361"/>
    </source>
</evidence>
<dbReference type="Proteomes" id="UP000199361">
    <property type="component" value="Unassembled WGS sequence"/>
</dbReference>
<dbReference type="GO" id="GO:0003677">
    <property type="term" value="F:DNA binding"/>
    <property type="evidence" value="ECO:0007669"/>
    <property type="project" value="UniProtKB-KW"/>
</dbReference>
<dbReference type="AlphaFoldDB" id="A0A1I0J5W6"/>
<dbReference type="InterPro" id="IPR001959">
    <property type="entry name" value="Transposase"/>
</dbReference>
<dbReference type="Pfam" id="PF01385">
    <property type="entry name" value="OrfB_IS605"/>
    <property type="match status" value="1"/>
</dbReference>
<reference evidence="8 9" key="1">
    <citation type="submission" date="2016-10" db="EMBL/GenBank/DDBJ databases">
        <authorList>
            <person name="de Groot N.N."/>
        </authorList>
    </citation>
    <scope>NUCLEOTIDE SEQUENCE [LARGE SCALE GENOMIC DNA]</scope>
    <source>
        <strain evidence="8 9">CGMCC 4.5598</strain>
    </source>
</reference>
<evidence type="ECO:0000256" key="3">
    <source>
        <dbReference type="ARBA" id="ARBA00023125"/>
    </source>
</evidence>
<keyword evidence="4" id="KW-0233">DNA recombination</keyword>
<evidence type="ECO:0000259" key="6">
    <source>
        <dbReference type="Pfam" id="PF01385"/>
    </source>
</evidence>
<protein>
    <submittedName>
        <fullName evidence="8">Putative transposase</fullName>
    </submittedName>
</protein>
<feature type="region of interest" description="Disordered" evidence="5">
    <location>
        <begin position="411"/>
        <end position="446"/>
    </location>
</feature>
<feature type="compositionally biased region" description="Pro residues" evidence="5">
    <location>
        <begin position="437"/>
        <end position="446"/>
    </location>
</feature>
<keyword evidence="3" id="KW-0238">DNA-binding</keyword>
<keyword evidence="9" id="KW-1185">Reference proteome</keyword>
<feature type="domain" description="Cas12f1-like TNB" evidence="7">
    <location>
        <begin position="335"/>
        <end position="402"/>
    </location>
</feature>
<evidence type="ECO:0000256" key="5">
    <source>
        <dbReference type="SAM" id="MobiDB-lite"/>
    </source>
</evidence>